<feature type="domain" description="ATPase AAA-type core" evidence="1">
    <location>
        <begin position="76"/>
        <end position="174"/>
    </location>
</feature>
<dbReference type="EMBL" id="QGNW01000179">
    <property type="protein sequence ID" value="RVW87855.1"/>
    <property type="molecule type" value="Genomic_DNA"/>
</dbReference>
<dbReference type="Gene3D" id="3.40.50.300">
    <property type="entry name" value="P-loop containing nucleotide triphosphate hydrolases"/>
    <property type="match status" value="1"/>
</dbReference>
<name>A0A438HTU1_VITVI</name>
<reference evidence="2 3" key="1">
    <citation type="journal article" date="2018" name="PLoS Genet.">
        <title>Population sequencing reveals clonal diversity and ancestral inbreeding in the grapevine cultivar Chardonnay.</title>
        <authorList>
            <person name="Roach M.J."/>
            <person name="Johnson D.L."/>
            <person name="Bohlmann J."/>
            <person name="van Vuuren H.J."/>
            <person name="Jones S.J."/>
            <person name="Pretorius I.S."/>
            <person name="Schmidt S.A."/>
            <person name="Borneman A.R."/>
        </authorList>
    </citation>
    <scope>NUCLEOTIDE SEQUENCE [LARGE SCALE GENOMIC DNA]</scope>
    <source>
        <strain evidence="3">cv. Chardonnay</strain>
        <tissue evidence="2">Leaf</tissue>
    </source>
</reference>
<evidence type="ECO:0000313" key="3">
    <source>
        <dbReference type="Proteomes" id="UP000288805"/>
    </source>
</evidence>
<dbReference type="Pfam" id="PF00004">
    <property type="entry name" value="AAA"/>
    <property type="match status" value="1"/>
</dbReference>
<evidence type="ECO:0000259" key="1">
    <source>
        <dbReference type="Pfam" id="PF00004"/>
    </source>
</evidence>
<protein>
    <submittedName>
        <fullName evidence="2">Peroxisome biogenesis protein 1</fullName>
    </submittedName>
</protein>
<sequence length="214" mass="23666">MSITKTEFRAITQGICELLWVEIILDNVKIKWEGKMKMYCDKKLTINVAHNLVQHDCTKCVEIDRHFIKGKLDNGLICTPYGSGKTLLARTVAKALEEQEDLLTHIVFVSCSQLALEKAVTIRQALSSYLSDALDHVPSLVIFDDLDLIISSSSDLEGSQPSTSVTALTEYLTDILDEYGGCMSLLWGAKERASRWCWGSSRGCGMNLGASEGI</sequence>
<dbReference type="AlphaFoldDB" id="A0A438HTU1"/>
<dbReference type="CDD" id="cd09272">
    <property type="entry name" value="RNase_HI_RT_Ty1"/>
    <property type="match status" value="1"/>
</dbReference>
<gene>
    <name evidence="2" type="primary">PEX1_5</name>
    <name evidence="2" type="ORF">CK203_039769</name>
</gene>
<accession>A0A438HTU1</accession>
<dbReference type="InterPro" id="IPR003959">
    <property type="entry name" value="ATPase_AAA_core"/>
</dbReference>
<comment type="caution">
    <text evidence="2">The sequence shown here is derived from an EMBL/GenBank/DDBJ whole genome shotgun (WGS) entry which is preliminary data.</text>
</comment>
<dbReference type="Proteomes" id="UP000288805">
    <property type="component" value="Unassembled WGS sequence"/>
</dbReference>
<proteinExistence type="predicted"/>
<evidence type="ECO:0000313" key="2">
    <source>
        <dbReference type="EMBL" id="RVW87855.1"/>
    </source>
</evidence>
<dbReference type="InterPro" id="IPR027417">
    <property type="entry name" value="P-loop_NTPase"/>
</dbReference>
<dbReference type="GO" id="GO:0016887">
    <property type="term" value="F:ATP hydrolysis activity"/>
    <property type="evidence" value="ECO:0007669"/>
    <property type="project" value="InterPro"/>
</dbReference>
<dbReference type="GO" id="GO:0005524">
    <property type="term" value="F:ATP binding"/>
    <property type="evidence" value="ECO:0007669"/>
    <property type="project" value="InterPro"/>
</dbReference>
<organism evidence="2 3">
    <name type="scientific">Vitis vinifera</name>
    <name type="common">Grape</name>
    <dbReference type="NCBI Taxonomy" id="29760"/>
    <lineage>
        <taxon>Eukaryota</taxon>
        <taxon>Viridiplantae</taxon>
        <taxon>Streptophyta</taxon>
        <taxon>Embryophyta</taxon>
        <taxon>Tracheophyta</taxon>
        <taxon>Spermatophyta</taxon>
        <taxon>Magnoliopsida</taxon>
        <taxon>eudicotyledons</taxon>
        <taxon>Gunneridae</taxon>
        <taxon>Pentapetalae</taxon>
        <taxon>rosids</taxon>
        <taxon>Vitales</taxon>
        <taxon>Vitaceae</taxon>
        <taxon>Viteae</taxon>
        <taxon>Vitis</taxon>
    </lineage>
</organism>
<dbReference type="SUPFAM" id="SSF52540">
    <property type="entry name" value="P-loop containing nucleoside triphosphate hydrolases"/>
    <property type="match status" value="1"/>
</dbReference>